<dbReference type="AlphaFoldDB" id="A0A060Y1V4"/>
<dbReference type="STRING" id="8022.A0A060Y1V4"/>
<sequence length="62" mass="6861">MGKFDKFKDDLKRSVHKFGVLQPSLIAEGVLRLITDTGLNGAVMKITCSKGIHFHTYEPLSA</sequence>
<dbReference type="EMBL" id="FR906912">
    <property type="protein sequence ID" value="CDQ85696.1"/>
    <property type="molecule type" value="Genomic_DNA"/>
</dbReference>
<evidence type="ECO:0000313" key="2">
    <source>
        <dbReference type="Proteomes" id="UP000193380"/>
    </source>
</evidence>
<dbReference type="PaxDb" id="8022-A0A060Y1V4"/>
<proteinExistence type="predicted"/>
<evidence type="ECO:0000313" key="1">
    <source>
        <dbReference type="EMBL" id="CDQ85696.1"/>
    </source>
</evidence>
<name>A0A060Y1V4_ONCMY</name>
<gene>
    <name evidence="1" type="ORF">GSONMT00012446001</name>
</gene>
<reference evidence="1" key="2">
    <citation type="submission" date="2014-03" db="EMBL/GenBank/DDBJ databases">
        <authorList>
            <person name="Genoscope - CEA"/>
        </authorList>
    </citation>
    <scope>NUCLEOTIDE SEQUENCE</scope>
</reference>
<protein>
    <submittedName>
        <fullName evidence="1">Uncharacterized protein</fullName>
    </submittedName>
</protein>
<accession>A0A060Y1V4</accession>
<reference evidence="1" key="1">
    <citation type="journal article" date="2014" name="Nat. Commun.">
        <title>The rainbow trout genome provides novel insights into evolution after whole-genome duplication in vertebrates.</title>
        <authorList>
            <person name="Berthelot C."/>
            <person name="Brunet F."/>
            <person name="Chalopin D."/>
            <person name="Juanchich A."/>
            <person name="Bernard M."/>
            <person name="Noel B."/>
            <person name="Bento P."/>
            <person name="Da Silva C."/>
            <person name="Labadie K."/>
            <person name="Alberti A."/>
            <person name="Aury J.M."/>
            <person name="Louis A."/>
            <person name="Dehais P."/>
            <person name="Bardou P."/>
            <person name="Montfort J."/>
            <person name="Klopp C."/>
            <person name="Cabau C."/>
            <person name="Gaspin C."/>
            <person name="Thorgaard G.H."/>
            <person name="Boussaha M."/>
            <person name="Quillet E."/>
            <person name="Guyomard R."/>
            <person name="Galiana D."/>
            <person name="Bobe J."/>
            <person name="Volff J.N."/>
            <person name="Genet C."/>
            <person name="Wincker P."/>
            <person name="Jaillon O."/>
            <person name="Roest Crollius H."/>
            <person name="Guiguen Y."/>
        </authorList>
    </citation>
    <scope>NUCLEOTIDE SEQUENCE [LARGE SCALE GENOMIC DNA]</scope>
</reference>
<organism evidence="1 2">
    <name type="scientific">Oncorhynchus mykiss</name>
    <name type="common">Rainbow trout</name>
    <name type="synonym">Salmo gairdneri</name>
    <dbReference type="NCBI Taxonomy" id="8022"/>
    <lineage>
        <taxon>Eukaryota</taxon>
        <taxon>Metazoa</taxon>
        <taxon>Chordata</taxon>
        <taxon>Craniata</taxon>
        <taxon>Vertebrata</taxon>
        <taxon>Euteleostomi</taxon>
        <taxon>Actinopterygii</taxon>
        <taxon>Neopterygii</taxon>
        <taxon>Teleostei</taxon>
        <taxon>Protacanthopterygii</taxon>
        <taxon>Salmoniformes</taxon>
        <taxon>Salmonidae</taxon>
        <taxon>Salmoninae</taxon>
        <taxon>Oncorhynchus</taxon>
    </lineage>
</organism>
<dbReference type="Proteomes" id="UP000193380">
    <property type="component" value="Unassembled WGS sequence"/>
</dbReference>